<gene>
    <name evidence="3" type="ORF">KLO01_10990</name>
</gene>
<dbReference type="RefSeq" id="WP_186827919.1">
    <property type="nucleotide sequence ID" value="NZ_BAABDN010000001.1"/>
</dbReference>
<accession>A0A512SYN9</accession>
<reference evidence="3 4" key="1">
    <citation type="submission" date="2019-07" db="EMBL/GenBank/DDBJ databases">
        <title>Whole genome shotgun sequence of Knoellia locipacati NBRC 109775.</title>
        <authorList>
            <person name="Hosoyama A."/>
            <person name="Uohara A."/>
            <person name="Ohji S."/>
            <person name="Ichikawa N."/>
        </authorList>
    </citation>
    <scope>NUCLEOTIDE SEQUENCE [LARGE SCALE GENOMIC DNA]</scope>
    <source>
        <strain evidence="3 4">NBRC 109775</strain>
    </source>
</reference>
<name>A0A512SYN9_9MICO</name>
<organism evidence="3 4">
    <name type="scientific">Knoellia locipacati</name>
    <dbReference type="NCBI Taxonomy" id="882824"/>
    <lineage>
        <taxon>Bacteria</taxon>
        <taxon>Bacillati</taxon>
        <taxon>Actinomycetota</taxon>
        <taxon>Actinomycetes</taxon>
        <taxon>Micrococcales</taxon>
        <taxon>Intrasporangiaceae</taxon>
        <taxon>Knoellia</taxon>
    </lineage>
</organism>
<feature type="transmembrane region" description="Helical" evidence="2">
    <location>
        <begin position="55"/>
        <end position="76"/>
    </location>
</feature>
<sequence length="139" mass="13680">MTQPPPGPPPGAPPPPPGGPYGPPGPPGPHGPTGPYGRPGPHPPAPGLPNWAKTLFGALIGLVASVASPILAFAIVGLGTPGPTELKVFLVTVIPMLLGVPFLIARSTRPWGVGLMIGLAVGSLVLGGACVSIIDSSGY</sequence>
<evidence type="ECO:0000313" key="4">
    <source>
        <dbReference type="Proteomes" id="UP000321793"/>
    </source>
</evidence>
<keyword evidence="2" id="KW-1133">Transmembrane helix</keyword>
<evidence type="ECO:0000313" key="3">
    <source>
        <dbReference type="EMBL" id="GEQ13052.1"/>
    </source>
</evidence>
<comment type="caution">
    <text evidence="3">The sequence shown here is derived from an EMBL/GenBank/DDBJ whole genome shotgun (WGS) entry which is preliminary data.</text>
</comment>
<keyword evidence="2" id="KW-0812">Transmembrane</keyword>
<proteinExistence type="predicted"/>
<feature type="region of interest" description="Disordered" evidence="1">
    <location>
        <begin position="1"/>
        <end position="47"/>
    </location>
</feature>
<keyword evidence="2" id="KW-0472">Membrane</keyword>
<evidence type="ECO:0000256" key="2">
    <source>
        <dbReference type="SAM" id="Phobius"/>
    </source>
</evidence>
<feature type="transmembrane region" description="Helical" evidence="2">
    <location>
        <begin position="111"/>
        <end position="134"/>
    </location>
</feature>
<dbReference type="EMBL" id="BKBA01000003">
    <property type="protein sequence ID" value="GEQ13052.1"/>
    <property type="molecule type" value="Genomic_DNA"/>
</dbReference>
<keyword evidence="4" id="KW-1185">Reference proteome</keyword>
<protein>
    <submittedName>
        <fullName evidence="3">Uncharacterized protein</fullName>
    </submittedName>
</protein>
<evidence type="ECO:0000256" key="1">
    <source>
        <dbReference type="SAM" id="MobiDB-lite"/>
    </source>
</evidence>
<dbReference type="AlphaFoldDB" id="A0A512SYN9"/>
<feature type="transmembrane region" description="Helical" evidence="2">
    <location>
        <begin position="88"/>
        <end position="105"/>
    </location>
</feature>
<dbReference type="Proteomes" id="UP000321793">
    <property type="component" value="Unassembled WGS sequence"/>
</dbReference>